<proteinExistence type="inferred from homology"/>
<evidence type="ECO:0000259" key="5">
    <source>
        <dbReference type="Pfam" id="PF08386"/>
    </source>
</evidence>
<keyword evidence="7" id="KW-1185">Reference proteome</keyword>
<accession>A0A6A6HW44</accession>
<keyword evidence="2 6" id="KW-0378">Hydrolase</keyword>
<evidence type="ECO:0000256" key="1">
    <source>
        <dbReference type="ARBA" id="ARBA00010088"/>
    </source>
</evidence>
<evidence type="ECO:0000259" key="4">
    <source>
        <dbReference type="Pfam" id="PF00561"/>
    </source>
</evidence>
<dbReference type="GO" id="GO:0016787">
    <property type="term" value="F:hydrolase activity"/>
    <property type="evidence" value="ECO:0007669"/>
    <property type="project" value="UniProtKB-KW"/>
</dbReference>
<dbReference type="GeneID" id="54585666"/>
<dbReference type="Proteomes" id="UP000800094">
    <property type="component" value="Unassembled WGS sequence"/>
</dbReference>
<feature type="chain" id="PRO_5025690646" evidence="3">
    <location>
        <begin position="26"/>
        <end position="512"/>
    </location>
</feature>
<dbReference type="Gene3D" id="3.40.50.1820">
    <property type="entry name" value="alpha/beta hydrolase"/>
    <property type="match status" value="1"/>
</dbReference>
<dbReference type="PANTHER" id="PTHR43248:SF30">
    <property type="entry name" value="AB HYDROLASE-1 DOMAIN-CONTAINING PROTEIN"/>
    <property type="match status" value="1"/>
</dbReference>
<dbReference type="InterPro" id="IPR013595">
    <property type="entry name" value="Pept_S33_TAP-like_C"/>
</dbReference>
<evidence type="ECO:0000256" key="2">
    <source>
        <dbReference type="ARBA" id="ARBA00022801"/>
    </source>
</evidence>
<dbReference type="RefSeq" id="XP_033676956.1">
    <property type="nucleotide sequence ID" value="XM_033832336.1"/>
</dbReference>
<dbReference type="InterPro" id="IPR051601">
    <property type="entry name" value="Serine_prot/Carboxylest_S33"/>
</dbReference>
<evidence type="ECO:0000313" key="7">
    <source>
        <dbReference type="Proteomes" id="UP000800094"/>
    </source>
</evidence>
<protein>
    <submittedName>
        <fullName evidence="6">Alpha/beta-hydrolase</fullName>
    </submittedName>
</protein>
<reference evidence="6" key="1">
    <citation type="journal article" date="2020" name="Stud. Mycol.">
        <title>101 Dothideomycetes genomes: a test case for predicting lifestyles and emergence of pathogens.</title>
        <authorList>
            <person name="Haridas S."/>
            <person name="Albert R."/>
            <person name="Binder M."/>
            <person name="Bloem J."/>
            <person name="Labutti K."/>
            <person name="Salamov A."/>
            <person name="Andreopoulos B."/>
            <person name="Baker S."/>
            <person name="Barry K."/>
            <person name="Bills G."/>
            <person name="Bluhm B."/>
            <person name="Cannon C."/>
            <person name="Castanera R."/>
            <person name="Culley D."/>
            <person name="Daum C."/>
            <person name="Ezra D."/>
            <person name="Gonzalez J."/>
            <person name="Henrissat B."/>
            <person name="Kuo A."/>
            <person name="Liang C."/>
            <person name="Lipzen A."/>
            <person name="Lutzoni F."/>
            <person name="Magnuson J."/>
            <person name="Mondo S."/>
            <person name="Nolan M."/>
            <person name="Ohm R."/>
            <person name="Pangilinan J."/>
            <person name="Park H.-J."/>
            <person name="Ramirez L."/>
            <person name="Alfaro M."/>
            <person name="Sun H."/>
            <person name="Tritt A."/>
            <person name="Yoshinaga Y."/>
            <person name="Zwiers L.-H."/>
            <person name="Turgeon B."/>
            <person name="Goodwin S."/>
            <person name="Spatafora J."/>
            <person name="Crous P."/>
            <person name="Grigoriev I."/>
        </authorList>
    </citation>
    <scope>NUCLEOTIDE SEQUENCE</scope>
    <source>
        <strain evidence="6">CBS 122368</strain>
    </source>
</reference>
<evidence type="ECO:0000256" key="3">
    <source>
        <dbReference type="SAM" id="SignalP"/>
    </source>
</evidence>
<organism evidence="6 7">
    <name type="scientific">Trematosphaeria pertusa</name>
    <dbReference type="NCBI Taxonomy" id="390896"/>
    <lineage>
        <taxon>Eukaryota</taxon>
        <taxon>Fungi</taxon>
        <taxon>Dikarya</taxon>
        <taxon>Ascomycota</taxon>
        <taxon>Pezizomycotina</taxon>
        <taxon>Dothideomycetes</taxon>
        <taxon>Pleosporomycetidae</taxon>
        <taxon>Pleosporales</taxon>
        <taxon>Massarineae</taxon>
        <taxon>Trematosphaeriaceae</taxon>
        <taxon>Trematosphaeria</taxon>
    </lineage>
</organism>
<dbReference type="AlphaFoldDB" id="A0A6A6HW44"/>
<dbReference type="SUPFAM" id="SSF53474">
    <property type="entry name" value="alpha/beta-Hydrolases"/>
    <property type="match status" value="1"/>
</dbReference>
<dbReference type="Pfam" id="PF08386">
    <property type="entry name" value="Abhydrolase_4"/>
    <property type="match status" value="1"/>
</dbReference>
<gene>
    <name evidence="6" type="ORF">BU26DRAFT_555691</name>
</gene>
<dbReference type="InterPro" id="IPR000073">
    <property type="entry name" value="AB_hydrolase_1"/>
</dbReference>
<dbReference type="OrthoDB" id="425534at2759"/>
<comment type="similarity">
    <text evidence="1">Belongs to the peptidase S33 family.</text>
</comment>
<dbReference type="PANTHER" id="PTHR43248">
    <property type="entry name" value="2-SUCCINYL-6-HYDROXY-2,4-CYCLOHEXADIENE-1-CARBOXYLATE SYNTHASE"/>
    <property type="match status" value="1"/>
</dbReference>
<feature type="domain" description="AB hydrolase-1" evidence="4">
    <location>
        <begin position="101"/>
        <end position="297"/>
    </location>
</feature>
<dbReference type="InterPro" id="IPR029058">
    <property type="entry name" value="AB_hydrolase_fold"/>
</dbReference>
<feature type="domain" description="Peptidase S33 tripeptidyl aminopeptidase-like C-terminal" evidence="5">
    <location>
        <begin position="413"/>
        <end position="508"/>
    </location>
</feature>
<dbReference type="Pfam" id="PF00561">
    <property type="entry name" value="Abhydrolase_1"/>
    <property type="match status" value="1"/>
</dbReference>
<dbReference type="EMBL" id="ML987209">
    <property type="protein sequence ID" value="KAF2241952.1"/>
    <property type="molecule type" value="Genomic_DNA"/>
</dbReference>
<feature type="signal peptide" evidence="3">
    <location>
        <begin position="1"/>
        <end position="25"/>
    </location>
</feature>
<name>A0A6A6HW44_9PLEO</name>
<sequence length="512" mass="54358">MVQHTLSLRFSLSLLASSLIATASAVPLTPRSPTCTLPANSTASSIEWTTCPPEASVPDNVQCASFSVPIDWDEPHGAHFNLALVRVPATPSNSSSRLGSLFINPGGPGGSAIELVVALAAGGESIGLGPLLESFDVIGLDPRGVGFSNPVKCDMGIWAERVSLFPETQEEFEQLVEHNRRLGESCLNMTGPLLAHVDTISAAKDHEAVRIALNDGPLNFVGLSYGTQLGAQYAALFPDNIRTLLLDSMLQHSQSEAANILTESTSYQLVLTDFFAWAATNETSVLHGRDVEALWRELLANATQTPIPAPTCNGTTCRTDVNAEEILFNSQAFLHFKPAIPGLGASWADFASALHNASQGDASALSSSLTDPSAISGLAVECLDWTHNASLTLAGMRAKKAMAEHYAPLTQGASQSWALQHQCLGWPVPVANPPAKLHVKTDAPIVMVNSYADPSTGFPWALGMLEEIDNKVFVSRDGVGHTSFALGGETTQVEIEYLITGRAPRDGLVTRS</sequence>
<evidence type="ECO:0000313" key="6">
    <source>
        <dbReference type="EMBL" id="KAF2241952.1"/>
    </source>
</evidence>
<keyword evidence="3" id="KW-0732">Signal</keyword>